<evidence type="ECO:0000256" key="3">
    <source>
        <dbReference type="ARBA" id="ARBA00022692"/>
    </source>
</evidence>
<dbReference type="GO" id="GO:0016020">
    <property type="term" value="C:membrane"/>
    <property type="evidence" value="ECO:0007669"/>
    <property type="project" value="UniProtKB-SubCell"/>
</dbReference>
<organism evidence="7 8">
    <name type="scientific">Cnephaeus nilssonii</name>
    <name type="common">Northern bat</name>
    <name type="synonym">Eptesicus nilssonii</name>
    <dbReference type="NCBI Taxonomy" id="3371016"/>
    <lineage>
        <taxon>Eukaryota</taxon>
        <taxon>Metazoa</taxon>
        <taxon>Chordata</taxon>
        <taxon>Craniata</taxon>
        <taxon>Vertebrata</taxon>
        <taxon>Euteleostomi</taxon>
        <taxon>Mammalia</taxon>
        <taxon>Eutheria</taxon>
        <taxon>Laurasiatheria</taxon>
        <taxon>Chiroptera</taxon>
        <taxon>Yangochiroptera</taxon>
        <taxon>Vespertilionidae</taxon>
        <taxon>Cnephaeus</taxon>
    </lineage>
</organism>
<evidence type="ECO:0000256" key="4">
    <source>
        <dbReference type="ARBA" id="ARBA00022989"/>
    </source>
</evidence>
<gene>
    <name evidence="7" type="ORF">QTO34_003636</name>
</gene>
<keyword evidence="4 6" id="KW-1133">Transmembrane helix</keyword>
<dbReference type="EMBL" id="JAULJE010000013">
    <property type="protein sequence ID" value="KAK1335838.1"/>
    <property type="molecule type" value="Genomic_DNA"/>
</dbReference>
<feature type="transmembrane region" description="Helical" evidence="6">
    <location>
        <begin position="89"/>
        <end position="114"/>
    </location>
</feature>
<dbReference type="Proteomes" id="UP001177744">
    <property type="component" value="Unassembled WGS sequence"/>
</dbReference>
<keyword evidence="8" id="KW-1185">Reference proteome</keyword>
<dbReference type="PANTHER" id="PTHR23320:SF130">
    <property type="entry name" value="TRANSMEMBRANE PROTEIN 212"/>
    <property type="match status" value="1"/>
</dbReference>
<name>A0AA40HQY5_CNENI</name>
<comment type="similarity">
    <text evidence="2">Belongs to the MS4A family.</text>
</comment>
<dbReference type="Pfam" id="PF04103">
    <property type="entry name" value="CD20"/>
    <property type="match status" value="1"/>
</dbReference>
<comment type="subcellular location">
    <subcellularLocation>
        <location evidence="1">Membrane</location>
        <topology evidence="1">Multi-pass membrane protein</topology>
    </subcellularLocation>
</comment>
<evidence type="ECO:0000313" key="8">
    <source>
        <dbReference type="Proteomes" id="UP001177744"/>
    </source>
</evidence>
<comment type="caution">
    <text evidence="7">The sequence shown here is derived from an EMBL/GenBank/DDBJ whole genome shotgun (WGS) entry which is preliminary data.</text>
</comment>
<evidence type="ECO:0000256" key="1">
    <source>
        <dbReference type="ARBA" id="ARBA00004141"/>
    </source>
</evidence>
<sequence length="169" mass="19115">MYNFLIKMPRIYFLREDGRAMGAAQIIIALIHCALGVLCFRLFLQEENIPETGYVPVPVTLIYTFWTVPFFINSGSASVEAQRHPTRRLFVAAIIMNIISFCFATIGAAILTLACLTYQSKSNDYIWSQMAGSMLLQFLLFSAISEMIIAGLLISWIVKALQHTEYDEE</sequence>
<protein>
    <submittedName>
        <fullName evidence="7">Uncharacterized protein</fullName>
    </submittedName>
</protein>
<evidence type="ECO:0000256" key="2">
    <source>
        <dbReference type="ARBA" id="ARBA00009565"/>
    </source>
</evidence>
<dbReference type="AlphaFoldDB" id="A0AA40HQY5"/>
<evidence type="ECO:0000313" key="7">
    <source>
        <dbReference type="EMBL" id="KAK1335838.1"/>
    </source>
</evidence>
<feature type="transmembrane region" description="Helical" evidence="6">
    <location>
        <begin position="21"/>
        <end position="43"/>
    </location>
</feature>
<dbReference type="InterPro" id="IPR030417">
    <property type="entry name" value="MS4A"/>
</dbReference>
<dbReference type="PANTHER" id="PTHR23320">
    <property type="entry name" value="MEMBRANE-SPANNING 4-DOMAINS SUBFAMILY A MS4A -RELATED"/>
    <property type="match status" value="1"/>
</dbReference>
<evidence type="ECO:0000256" key="6">
    <source>
        <dbReference type="SAM" id="Phobius"/>
    </source>
</evidence>
<feature type="transmembrane region" description="Helical" evidence="6">
    <location>
        <begin position="55"/>
        <end position="77"/>
    </location>
</feature>
<accession>A0AA40HQY5</accession>
<keyword evidence="3 6" id="KW-0812">Transmembrane</keyword>
<reference evidence="7" key="1">
    <citation type="submission" date="2023-06" db="EMBL/GenBank/DDBJ databases">
        <title>Reference genome for the Northern bat (Eptesicus nilssonii), a most northern bat species.</title>
        <authorList>
            <person name="Laine V.N."/>
            <person name="Pulliainen A.T."/>
            <person name="Lilley T.M."/>
        </authorList>
    </citation>
    <scope>NUCLEOTIDE SEQUENCE</scope>
    <source>
        <strain evidence="7">BLF_Eptnil</strain>
        <tissue evidence="7">Kidney</tissue>
    </source>
</reference>
<proteinExistence type="inferred from homology"/>
<feature type="non-terminal residue" evidence="7">
    <location>
        <position position="169"/>
    </location>
</feature>
<dbReference type="InterPro" id="IPR007237">
    <property type="entry name" value="CD20-like"/>
</dbReference>
<keyword evidence="5 6" id="KW-0472">Membrane</keyword>
<evidence type="ECO:0000256" key="5">
    <source>
        <dbReference type="ARBA" id="ARBA00023136"/>
    </source>
</evidence>
<feature type="transmembrane region" description="Helical" evidence="6">
    <location>
        <begin position="134"/>
        <end position="158"/>
    </location>
</feature>